<dbReference type="AlphaFoldDB" id="A0A0F9N7G6"/>
<name>A0A0F9N7G6_9ZZZZ</name>
<evidence type="ECO:0000259" key="1">
    <source>
        <dbReference type="PROSITE" id="PS51112"/>
    </source>
</evidence>
<dbReference type="NCBIfam" id="TIGR00296">
    <property type="entry name" value="TIGR00296 family protein"/>
    <property type="match status" value="1"/>
</dbReference>
<dbReference type="NCBIfam" id="TIGR04335">
    <property type="entry name" value="AmmeMemoSam_A"/>
    <property type="match status" value="1"/>
</dbReference>
<dbReference type="PANTHER" id="PTHR13016:SF0">
    <property type="entry name" value="AMME SYNDROME CANDIDATE GENE 1 PROTEIN"/>
    <property type="match status" value="1"/>
</dbReference>
<dbReference type="Gene3D" id="3.30.1490.150">
    <property type="entry name" value="Hypothetical protein ph0010, domain 2"/>
    <property type="match status" value="1"/>
</dbReference>
<dbReference type="InterPro" id="IPR036071">
    <property type="entry name" value="AMMECR1_dom_sf"/>
</dbReference>
<feature type="domain" description="AMMECR1" evidence="1">
    <location>
        <begin position="1"/>
        <end position="143"/>
    </location>
</feature>
<evidence type="ECO:0000313" key="2">
    <source>
        <dbReference type="EMBL" id="KKN07802.1"/>
    </source>
</evidence>
<dbReference type="PROSITE" id="PS51112">
    <property type="entry name" value="AMMECR1"/>
    <property type="match status" value="1"/>
</dbReference>
<dbReference type="InterPro" id="IPR027485">
    <property type="entry name" value="AMMECR1_N"/>
</dbReference>
<reference evidence="2" key="1">
    <citation type="journal article" date="2015" name="Nature">
        <title>Complex archaea that bridge the gap between prokaryotes and eukaryotes.</title>
        <authorList>
            <person name="Spang A."/>
            <person name="Saw J.H."/>
            <person name="Jorgensen S.L."/>
            <person name="Zaremba-Niedzwiedzka K."/>
            <person name="Martijn J."/>
            <person name="Lind A.E."/>
            <person name="van Eijk R."/>
            <person name="Schleper C."/>
            <person name="Guy L."/>
            <person name="Ettema T.J."/>
        </authorList>
    </citation>
    <scope>NUCLEOTIDE SEQUENCE</scope>
</reference>
<comment type="caution">
    <text evidence="2">The sequence shown here is derived from an EMBL/GenBank/DDBJ whole genome shotgun (WGS) entry which is preliminary data.</text>
</comment>
<accession>A0A0F9N7G6</accession>
<dbReference type="PANTHER" id="PTHR13016">
    <property type="entry name" value="AMMECR1 HOMOLOG"/>
    <property type="match status" value="1"/>
</dbReference>
<dbReference type="EMBL" id="LAZR01004525">
    <property type="protein sequence ID" value="KKN07802.1"/>
    <property type="molecule type" value="Genomic_DNA"/>
</dbReference>
<sequence length="143" mass="16137">MLNEKRGAFVTLKVNDQLRGCIGYPLPRKSLWETISDVAISAATQDFRFESITLEELPDTKIEISVLSLPKQIKDIKKIEVGKHGIIISKGPCKGLLLPQVPLEWKWDLETYLSHGCLKAGLDKKEWKKGVNIEIFSAQVFSE</sequence>
<proteinExistence type="predicted"/>
<protein>
    <recommendedName>
        <fullName evidence="1">AMMECR1 domain-containing protein</fullName>
    </recommendedName>
</protein>
<dbReference type="SUPFAM" id="SSF143447">
    <property type="entry name" value="AMMECR1-like"/>
    <property type="match status" value="1"/>
</dbReference>
<gene>
    <name evidence="2" type="ORF">LCGC14_1063190</name>
</gene>
<dbReference type="InterPro" id="IPR002733">
    <property type="entry name" value="AMMECR1_domain"/>
</dbReference>
<dbReference type="InterPro" id="IPR023473">
    <property type="entry name" value="AMMECR1"/>
</dbReference>
<organism evidence="2">
    <name type="scientific">marine sediment metagenome</name>
    <dbReference type="NCBI Taxonomy" id="412755"/>
    <lineage>
        <taxon>unclassified sequences</taxon>
        <taxon>metagenomes</taxon>
        <taxon>ecological metagenomes</taxon>
    </lineage>
</organism>
<dbReference type="InterPro" id="IPR027623">
    <property type="entry name" value="AmmeMemoSam_A"/>
</dbReference>
<dbReference type="Pfam" id="PF01871">
    <property type="entry name" value="AMMECR1"/>
    <property type="match status" value="1"/>
</dbReference>
<dbReference type="Gene3D" id="3.30.700.20">
    <property type="entry name" value="Hypothetical protein ph0010, domain 1"/>
    <property type="match status" value="1"/>
</dbReference>